<sequence length="87" mass="9652">MIVIGPSFDDVFVASNEKRLVIPQLLTRLGLTDYFVRQKDELTKLTEMDSWVLNITKPNPDTAGGAGASAAHDQYSAKDQERILNDT</sequence>
<dbReference type="STRING" id="351671.XDD1_3715"/>
<dbReference type="RefSeq" id="WP_045973074.1">
    <property type="nucleotide sequence ID" value="NZ_CAWOYN010000097.1"/>
</dbReference>
<protein>
    <recommendedName>
        <fullName evidence="2">IcmF-related domain-containing protein</fullName>
    </recommendedName>
</protein>
<name>A0A068QZZ4_9GAMM</name>
<gene>
    <name evidence="3" type="ORF">XDD1_3715</name>
</gene>
<dbReference type="InterPro" id="IPR009612">
    <property type="entry name" value="IcmF-rel"/>
</dbReference>
<evidence type="ECO:0000256" key="1">
    <source>
        <dbReference type="SAM" id="MobiDB-lite"/>
    </source>
</evidence>
<evidence type="ECO:0000313" key="4">
    <source>
        <dbReference type="Proteomes" id="UP000032721"/>
    </source>
</evidence>
<dbReference type="EMBL" id="FO704550">
    <property type="protein sequence ID" value="CDG19400.1"/>
    <property type="molecule type" value="Genomic_DNA"/>
</dbReference>
<organism evidence="3 4">
    <name type="scientific">Xenorhabdus doucetiae</name>
    <dbReference type="NCBI Taxonomy" id="351671"/>
    <lineage>
        <taxon>Bacteria</taxon>
        <taxon>Pseudomonadati</taxon>
        <taxon>Pseudomonadota</taxon>
        <taxon>Gammaproteobacteria</taxon>
        <taxon>Enterobacterales</taxon>
        <taxon>Morganellaceae</taxon>
        <taxon>Xenorhabdus</taxon>
    </lineage>
</organism>
<accession>A0A068QZZ4</accession>
<feature type="region of interest" description="Disordered" evidence="1">
    <location>
        <begin position="62"/>
        <end position="87"/>
    </location>
</feature>
<dbReference type="Pfam" id="PF06761">
    <property type="entry name" value="IcmF-related"/>
    <property type="match status" value="1"/>
</dbReference>
<evidence type="ECO:0000313" key="3">
    <source>
        <dbReference type="EMBL" id="CDG19400.1"/>
    </source>
</evidence>
<dbReference type="KEGG" id="xdo:XDD1_3715"/>
<feature type="domain" description="IcmF-related" evidence="2">
    <location>
        <begin position="4"/>
        <end position="69"/>
    </location>
</feature>
<evidence type="ECO:0000259" key="2">
    <source>
        <dbReference type="Pfam" id="PF06761"/>
    </source>
</evidence>
<dbReference type="Proteomes" id="UP000032721">
    <property type="component" value="Chromosome"/>
</dbReference>
<dbReference type="HOGENOM" id="CLU_2482586_0_0_6"/>
<feature type="compositionally biased region" description="Basic and acidic residues" evidence="1">
    <location>
        <begin position="75"/>
        <end position="87"/>
    </location>
</feature>
<reference evidence="3 4" key="1">
    <citation type="submission" date="2013-07" db="EMBL/GenBank/DDBJ databases">
        <authorList>
            <person name="Genoscope - CEA"/>
        </authorList>
    </citation>
    <scope>NUCLEOTIDE SEQUENCE [LARGE SCALE GENOMIC DNA]</scope>
    <source>
        <strain evidence="4">FRM16 / DSM 17909</strain>
    </source>
</reference>
<dbReference type="AlphaFoldDB" id="A0A068QZZ4"/>
<proteinExistence type="predicted"/>